<sequence>MIIKSSIGQYGRHVHFPVVDSLTCRRPIPSSVSQLVSQATSICISARNESFFYTAHTALSSLLHSTKNLISLEFYCEPITYGFDTLALIGANLIPACPRSLKTLCITLPGGQPDYTGPEKLLGALSSPPPDLNHPISDYKLEFIHLSVHVSPQVASRPTQLALNLAQRLPDLRHVALVAPRRNVQRKVSLFELIGPREESRNEQESSHHNEHWRVLREPCVDAACIESQTPNGIRLEALP</sequence>
<dbReference type="AlphaFoldDB" id="A0A0B7FSJ7"/>
<evidence type="ECO:0000313" key="1">
    <source>
        <dbReference type="EMBL" id="CEL60640.1"/>
    </source>
</evidence>
<protein>
    <submittedName>
        <fullName evidence="1">Uncharacterized protein</fullName>
    </submittedName>
</protein>
<gene>
    <name evidence="1" type="ORF">RSOLAG1IB_03878</name>
</gene>
<proteinExistence type="predicted"/>
<dbReference type="Proteomes" id="UP000059188">
    <property type="component" value="Unassembled WGS sequence"/>
</dbReference>
<organism evidence="1 2">
    <name type="scientific">Thanatephorus cucumeris (strain AG1-IB / isolate 7/3/14)</name>
    <name type="common">Lettuce bottom rot fungus</name>
    <name type="synonym">Rhizoctonia solani</name>
    <dbReference type="NCBI Taxonomy" id="1108050"/>
    <lineage>
        <taxon>Eukaryota</taxon>
        <taxon>Fungi</taxon>
        <taxon>Dikarya</taxon>
        <taxon>Basidiomycota</taxon>
        <taxon>Agaricomycotina</taxon>
        <taxon>Agaricomycetes</taxon>
        <taxon>Cantharellales</taxon>
        <taxon>Ceratobasidiaceae</taxon>
        <taxon>Rhizoctonia</taxon>
        <taxon>Rhizoctonia solani AG-1</taxon>
    </lineage>
</organism>
<keyword evidence="2" id="KW-1185">Reference proteome</keyword>
<reference evidence="1 2" key="1">
    <citation type="submission" date="2014-11" db="EMBL/GenBank/DDBJ databases">
        <authorList>
            <person name="Wibberg Daniel"/>
        </authorList>
    </citation>
    <scope>NUCLEOTIDE SEQUENCE [LARGE SCALE GENOMIC DNA]</scope>
    <source>
        <strain evidence="1">Rhizoctonia solani AG1-IB 7/3/14</strain>
    </source>
</reference>
<accession>A0A0B7FSJ7</accession>
<evidence type="ECO:0000313" key="2">
    <source>
        <dbReference type="Proteomes" id="UP000059188"/>
    </source>
</evidence>
<name>A0A0B7FSJ7_THACB</name>
<dbReference type="OrthoDB" id="3136401at2759"/>
<dbReference type="EMBL" id="LN679104">
    <property type="protein sequence ID" value="CEL60640.1"/>
    <property type="molecule type" value="Genomic_DNA"/>
</dbReference>